<dbReference type="EMBL" id="KK784873">
    <property type="protein sequence ID" value="KDO85374.1"/>
    <property type="molecule type" value="Genomic_DNA"/>
</dbReference>
<evidence type="ECO:0000313" key="2">
    <source>
        <dbReference type="Proteomes" id="UP000027120"/>
    </source>
</evidence>
<gene>
    <name evidence="1" type="ORF">CISIN_1g032147mg</name>
</gene>
<dbReference type="AlphaFoldDB" id="A0A067H0J7"/>
<protein>
    <submittedName>
        <fullName evidence="1">Uncharacterized protein</fullName>
    </submittedName>
</protein>
<accession>A0A067H0J7</accession>
<reference evidence="1 2" key="1">
    <citation type="submission" date="2014-04" db="EMBL/GenBank/DDBJ databases">
        <authorList>
            <consortium name="International Citrus Genome Consortium"/>
            <person name="Gmitter F."/>
            <person name="Chen C."/>
            <person name="Farmerie W."/>
            <person name="Harkins T."/>
            <person name="Desany B."/>
            <person name="Mohiuddin M."/>
            <person name="Kodira C."/>
            <person name="Borodovsky M."/>
            <person name="Lomsadze A."/>
            <person name="Burns P."/>
            <person name="Jenkins J."/>
            <person name="Prochnik S."/>
            <person name="Shu S."/>
            <person name="Chapman J."/>
            <person name="Pitluck S."/>
            <person name="Schmutz J."/>
            <person name="Rokhsar D."/>
        </authorList>
    </citation>
    <scope>NUCLEOTIDE SEQUENCE</scope>
</reference>
<keyword evidence="2" id="KW-1185">Reference proteome</keyword>
<sequence>MLGLRVVRRATPSTVVRNRIEDESKSNGVPLSLSFKKPSWVVRTESNVRKLARKKPEPPCIVCHGTGRVDCYNCSGKEENGQNGARHAAAADSSTAPAVWEPESTGILWVSIS</sequence>
<name>A0A067H0J7_CITSI</name>
<proteinExistence type="predicted"/>
<organism evidence="1 2">
    <name type="scientific">Citrus sinensis</name>
    <name type="common">Sweet orange</name>
    <name type="synonym">Citrus aurantium var. sinensis</name>
    <dbReference type="NCBI Taxonomy" id="2711"/>
    <lineage>
        <taxon>Eukaryota</taxon>
        <taxon>Viridiplantae</taxon>
        <taxon>Streptophyta</taxon>
        <taxon>Embryophyta</taxon>
        <taxon>Tracheophyta</taxon>
        <taxon>Spermatophyta</taxon>
        <taxon>Magnoliopsida</taxon>
        <taxon>eudicotyledons</taxon>
        <taxon>Gunneridae</taxon>
        <taxon>Pentapetalae</taxon>
        <taxon>rosids</taxon>
        <taxon>malvids</taxon>
        <taxon>Sapindales</taxon>
        <taxon>Rutaceae</taxon>
        <taxon>Aurantioideae</taxon>
        <taxon>Citrus</taxon>
    </lineage>
</organism>
<evidence type="ECO:0000313" key="1">
    <source>
        <dbReference type="EMBL" id="KDO85374.1"/>
    </source>
</evidence>
<dbReference type="Proteomes" id="UP000027120">
    <property type="component" value="Unassembled WGS sequence"/>
</dbReference>